<evidence type="ECO:0000256" key="5">
    <source>
        <dbReference type="ARBA" id="ARBA00022967"/>
    </source>
</evidence>
<dbReference type="SUPFAM" id="SSF50331">
    <property type="entry name" value="MOP-like"/>
    <property type="match status" value="1"/>
</dbReference>
<dbReference type="InterPro" id="IPR005893">
    <property type="entry name" value="PotA-like"/>
</dbReference>
<proteinExistence type="inferred from homology"/>
<dbReference type="Gene3D" id="2.40.50.140">
    <property type="entry name" value="Nucleic acid-binding proteins"/>
    <property type="match status" value="1"/>
</dbReference>
<sequence length="374" mass="40179">MRQPATADANRGAIGLEQVAKSFKGAVAVDVVDIDIRPGEFVTLLGESGCGKTTTLLLIAGFHAPTSGRVTLDGRDVTRLPPYERNLGMVFQNYALFPHMTVEENIAYPLKRRKLGRGEIAAKVARSLELVGLAGYGKRHPRELSGGQQQRVAVARATVFDPPALLMDEPLSALDRKLRQSLQDEIRQIHRQLGTTVVYVTHDQDEALAMSDRIALMRGGRIEQIGSPTDVYRRPRTLFAAAFLGDANLLRGRVVSSAGGTAVVELRSGTRVGALADPEIAAGREVTVVVRPEHLRPADASAPGGAAVRATVEDVTYLGRSICCTGSFESGDRCIVPIETSGATEFPRVGDTLHLSWEASLATLVADVDDHDGR</sequence>
<dbReference type="InterPro" id="IPR003439">
    <property type="entry name" value="ABC_transporter-like_ATP-bd"/>
</dbReference>
<evidence type="ECO:0000256" key="7">
    <source>
        <dbReference type="RuleBase" id="RU364083"/>
    </source>
</evidence>
<dbReference type="Proteomes" id="UP000585272">
    <property type="component" value="Unassembled WGS sequence"/>
</dbReference>
<dbReference type="InterPro" id="IPR017871">
    <property type="entry name" value="ABC_transporter-like_CS"/>
</dbReference>
<keyword evidence="5 7" id="KW-1278">Translocase</keyword>
<dbReference type="InterPro" id="IPR012340">
    <property type="entry name" value="NA-bd_OB-fold"/>
</dbReference>
<dbReference type="PANTHER" id="PTHR42781">
    <property type="entry name" value="SPERMIDINE/PUTRESCINE IMPORT ATP-BINDING PROTEIN POTA"/>
    <property type="match status" value="1"/>
</dbReference>
<name>A0A840I913_9ACTN</name>
<dbReference type="PROSITE" id="PS00211">
    <property type="entry name" value="ABC_TRANSPORTER_1"/>
    <property type="match status" value="1"/>
</dbReference>
<dbReference type="InterPro" id="IPR008995">
    <property type="entry name" value="Mo/tungstate-bd_C_term_dom"/>
</dbReference>
<gene>
    <name evidence="7" type="primary">potA</name>
    <name evidence="9" type="ORF">BDZ31_000972</name>
</gene>
<dbReference type="NCBIfam" id="TIGR01187">
    <property type="entry name" value="potA"/>
    <property type="match status" value="1"/>
</dbReference>
<keyword evidence="10" id="KW-1185">Reference proteome</keyword>
<evidence type="ECO:0000256" key="1">
    <source>
        <dbReference type="ARBA" id="ARBA00022448"/>
    </source>
</evidence>
<dbReference type="GO" id="GO:0043190">
    <property type="term" value="C:ATP-binding cassette (ABC) transporter complex"/>
    <property type="evidence" value="ECO:0007669"/>
    <property type="project" value="InterPro"/>
</dbReference>
<keyword evidence="6 7" id="KW-0472">Membrane</keyword>
<feature type="domain" description="ABC transporter" evidence="8">
    <location>
        <begin position="14"/>
        <end position="244"/>
    </location>
</feature>
<evidence type="ECO:0000256" key="2">
    <source>
        <dbReference type="ARBA" id="ARBA00022475"/>
    </source>
</evidence>
<keyword evidence="3 7" id="KW-0547">Nucleotide-binding</keyword>
<dbReference type="EMBL" id="JACHNU010000001">
    <property type="protein sequence ID" value="MBB4661399.1"/>
    <property type="molecule type" value="Genomic_DNA"/>
</dbReference>
<comment type="catalytic activity">
    <reaction evidence="7">
        <text>ATP + H2O + polyamine-[polyamine-binding protein]Side 1 = ADP + phosphate + polyamineSide 2 + [polyamine-binding protein]Side 1.</text>
        <dbReference type="EC" id="7.6.2.11"/>
    </reaction>
</comment>
<evidence type="ECO:0000313" key="9">
    <source>
        <dbReference type="EMBL" id="MBB4661399.1"/>
    </source>
</evidence>
<dbReference type="InterPro" id="IPR027417">
    <property type="entry name" value="P-loop_NTPase"/>
</dbReference>
<dbReference type="AlphaFoldDB" id="A0A840I913"/>
<dbReference type="SUPFAM" id="SSF52540">
    <property type="entry name" value="P-loop containing nucleoside triphosphate hydrolases"/>
    <property type="match status" value="1"/>
</dbReference>
<comment type="subunit">
    <text evidence="7">The complex is composed of two ATP-binding proteins (PotA), two transmembrane proteins (PotB and PotC) and a solute-binding protein (PotD).</text>
</comment>
<dbReference type="Gene3D" id="2.40.50.100">
    <property type="match status" value="1"/>
</dbReference>
<dbReference type="PROSITE" id="PS50893">
    <property type="entry name" value="ABC_TRANSPORTER_2"/>
    <property type="match status" value="1"/>
</dbReference>
<comment type="similarity">
    <text evidence="7">Belongs to the ABC transporter superfamily. Spermidine/putrescine importer (TC 3.A.1.11.1) family.</text>
</comment>
<comment type="caution">
    <text evidence="9">The sequence shown here is derived from an EMBL/GenBank/DDBJ whole genome shotgun (WGS) entry which is preliminary data.</text>
</comment>
<dbReference type="GO" id="GO:0016887">
    <property type="term" value="F:ATP hydrolysis activity"/>
    <property type="evidence" value="ECO:0007669"/>
    <property type="project" value="InterPro"/>
</dbReference>
<organism evidence="9 10">
    <name type="scientific">Conexibacter arvalis</name>
    <dbReference type="NCBI Taxonomy" id="912552"/>
    <lineage>
        <taxon>Bacteria</taxon>
        <taxon>Bacillati</taxon>
        <taxon>Actinomycetota</taxon>
        <taxon>Thermoleophilia</taxon>
        <taxon>Solirubrobacterales</taxon>
        <taxon>Conexibacteraceae</taxon>
        <taxon>Conexibacter</taxon>
    </lineage>
</organism>
<dbReference type="InterPro" id="IPR013611">
    <property type="entry name" value="Transp-assoc_OB_typ2"/>
</dbReference>
<evidence type="ECO:0000259" key="8">
    <source>
        <dbReference type="PROSITE" id="PS50893"/>
    </source>
</evidence>
<dbReference type="PANTHER" id="PTHR42781:SF4">
    <property type="entry name" value="SPERMIDINE_PUTRESCINE IMPORT ATP-BINDING PROTEIN POTA"/>
    <property type="match status" value="1"/>
</dbReference>
<dbReference type="RefSeq" id="WP_183341004.1">
    <property type="nucleotide sequence ID" value="NZ_JACHNU010000001.1"/>
</dbReference>
<evidence type="ECO:0000256" key="4">
    <source>
        <dbReference type="ARBA" id="ARBA00022840"/>
    </source>
</evidence>
<evidence type="ECO:0000256" key="6">
    <source>
        <dbReference type="ARBA" id="ARBA00023136"/>
    </source>
</evidence>
<dbReference type="GO" id="GO:0015697">
    <property type="term" value="P:quaternary ammonium group transport"/>
    <property type="evidence" value="ECO:0007669"/>
    <property type="project" value="UniProtKB-ARBA"/>
</dbReference>
<dbReference type="InterPro" id="IPR050093">
    <property type="entry name" value="ABC_SmlMolc_Importer"/>
</dbReference>
<protein>
    <recommendedName>
        <fullName evidence="7">Spermidine/putrescine import ATP-binding protein PotA</fullName>
        <ecNumber evidence="7">7.6.2.11</ecNumber>
    </recommendedName>
</protein>
<dbReference type="SMART" id="SM00382">
    <property type="entry name" value="AAA"/>
    <property type="match status" value="1"/>
</dbReference>
<dbReference type="GO" id="GO:0005524">
    <property type="term" value="F:ATP binding"/>
    <property type="evidence" value="ECO:0007669"/>
    <property type="project" value="UniProtKB-KW"/>
</dbReference>
<keyword evidence="2 7" id="KW-1003">Cell membrane</keyword>
<accession>A0A840I913</accession>
<evidence type="ECO:0000256" key="3">
    <source>
        <dbReference type="ARBA" id="ARBA00022741"/>
    </source>
</evidence>
<dbReference type="GO" id="GO:0015417">
    <property type="term" value="F:ABC-type polyamine transporter activity"/>
    <property type="evidence" value="ECO:0007669"/>
    <property type="project" value="UniProtKB-EC"/>
</dbReference>
<keyword evidence="4 7" id="KW-0067">ATP-binding</keyword>
<dbReference type="Pfam" id="PF00005">
    <property type="entry name" value="ABC_tran"/>
    <property type="match status" value="1"/>
</dbReference>
<reference evidence="9 10" key="1">
    <citation type="submission" date="2020-08" db="EMBL/GenBank/DDBJ databases">
        <title>Genomic Encyclopedia of Archaeal and Bacterial Type Strains, Phase II (KMG-II): from individual species to whole genera.</title>
        <authorList>
            <person name="Goeker M."/>
        </authorList>
    </citation>
    <scope>NUCLEOTIDE SEQUENCE [LARGE SCALE GENOMIC DNA]</scope>
    <source>
        <strain evidence="9 10">DSM 23288</strain>
    </source>
</reference>
<dbReference type="Gene3D" id="3.40.50.300">
    <property type="entry name" value="P-loop containing nucleotide triphosphate hydrolases"/>
    <property type="match status" value="1"/>
</dbReference>
<comment type="function">
    <text evidence="7">Part of the ABC transporter complex PotABCD involved in spermidine/putrescine import. Responsible for energy coupling to the transport system.</text>
</comment>
<dbReference type="EC" id="7.6.2.11" evidence="7"/>
<dbReference type="InterPro" id="IPR003593">
    <property type="entry name" value="AAA+_ATPase"/>
</dbReference>
<dbReference type="Pfam" id="PF08402">
    <property type="entry name" value="TOBE_2"/>
    <property type="match status" value="1"/>
</dbReference>
<keyword evidence="1 7" id="KW-0813">Transport</keyword>
<dbReference type="FunFam" id="3.40.50.300:FF:000425">
    <property type="entry name" value="Probable ABC transporter, ATP-binding subunit"/>
    <property type="match status" value="1"/>
</dbReference>
<evidence type="ECO:0000313" key="10">
    <source>
        <dbReference type="Proteomes" id="UP000585272"/>
    </source>
</evidence>